<name>A0A8D0HQA0_SPHPU</name>
<dbReference type="OMA" id="TYKQMYL"/>
<evidence type="ECO:0000256" key="1">
    <source>
        <dbReference type="SAM" id="MobiDB-lite"/>
    </source>
</evidence>
<dbReference type="Proteomes" id="UP000694392">
    <property type="component" value="Unplaced"/>
</dbReference>
<dbReference type="PANTHER" id="PTHR21604:SF0">
    <property type="entry name" value="RETROELEMENT SILENCING FACTOR 1"/>
    <property type="match status" value="1"/>
</dbReference>
<feature type="region of interest" description="Disordered" evidence="1">
    <location>
        <begin position="605"/>
        <end position="634"/>
    </location>
</feature>
<evidence type="ECO:0000313" key="2">
    <source>
        <dbReference type="Ensembl" id="ENSSPUP00000023128.1"/>
    </source>
</evidence>
<dbReference type="Pfam" id="PF15395">
    <property type="entry name" value="DUF4617"/>
    <property type="match status" value="1"/>
</dbReference>
<keyword evidence="3" id="KW-1185">Reference proteome</keyword>
<dbReference type="GO" id="GO:0005634">
    <property type="term" value="C:nucleus"/>
    <property type="evidence" value="ECO:0007669"/>
    <property type="project" value="TreeGrafter"/>
</dbReference>
<protein>
    <recommendedName>
        <fullName evidence="4">Retroelement silencing factor 1</fullName>
    </recommendedName>
</protein>
<proteinExistence type="predicted"/>
<organism evidence="2 3">
    <name type="scientific">Sphenodon punctatus</name>
    <name type="common">Tuatara</name>
    <name type="synonym">Hatteria punctata</name>
    <dbReference type="NCBI Taxonomy" id="8508"/>
    <lineage>
        <taxon>Eukaryota</taxon>
        <taxon>Metazoa</taxon>
        <taxon>Chordata</taxon>
        <taxon>Craniata</taxon>
        <taxon>Vertebrata</taxon>
        <taxon>Euteleostomi</taxon>
        <taxon>Lepidosauria</taxon>
        <taxon>Sphenodontia</taxon>
        <taxon>Sphenodontidae</taxon>
        <taxon>Sphenodon</taxon>
    </lineage>
</organism>
<dbReference type="InterPro" id="IPR027866">
    <property type="entry name" value="RESF1"/>
</dbReference>
<dbReference type="Ensembl" id="ENSSPUT00000024664.1">
    <property type="protein sequence ID" value="ENSSPUP00000023128.1"/>
    <property type="gene ID" value="ENSSPUG00000017758.1"/>
</dbReference>
<dbReference type="GO" id="GO:1990226">
    <property type="term" value="F:histone methyltransferase binding"/>
    <property type="evidence" value="ECO:0007669"/>
    <property type="project" value="TreeGrafter"/>
</dbReference>
<sequence length="2078" mass="230974">MDWNMSPSENTDSLNNLQSQGAYSSQTFSNASAFPPTNMCFQNTCIYSNRNNQTALNQSNNRILANHPLPHQNTEGYITFQQGFSTVPVPNRSFVASQPSGNGQPVSQVHTSSKHPNRTILPARVAQNRWPNAASNVPVSSHARLSTAASQTGSGSSIQIIHQNRYVAPTVCPMQPQNVQPNSTRTILYQGNQECSKSSKETLTLWLPQYNLNAPASSQECTTVPLNQSSNQYLNYQQNFSSPGLPQNQKVHKQVHCPSTTLQVVHSSNPNTEVSVQSQQYAPVYISTHNENPPPYRVSPVQTNHNHFVQPLPNVNQSIQNICNENITNQEKSLSDSSSFVQQWPKQQFLATARDGSCALGTMYNVNMTENQTSNVPPRPSANMELCNIGTVPCEAISQLPNKRALAQESQISASIDLSGEPKTLLSEHREITKDSLNKYVQPLPNVKQSTQNICNENIPNQEKPLSVSSNFVQQWPKHQSLATPRDGSCADGTMFNVNVNMTDNQTSIVPPRPTANTEHCNIGTVPCEAISQLPNKRTLTKENQISASTDLPGKPKTLHSQHGEITKDSLSRDALYLVKARKAIINLTKEFIIKRHLYLSAESSKNTSDPSLLNQNTNLPHVANNSQGRPLLSSITESQPLPVHQSLPQESTGEQLTSNGIGELVKTQNSHLISQENTSSAVLISNQGKLSNNGILVERFLLHPNNSSAIGPRQEPLKCTQNISGVKQTVESGTIQSREISTGPAKVFSQSHTGVLKKEKAGTLASKILVSLLQKEKTALPVTEETFCSNRLIAKEANEKFQCSVSACFEFDQQNKATFSQPAERSITGLNNEISCISDTHQTADSCLTDPQAGIVQDTLPVTEGSCTPSSSTYSVEELTACLALWRKCPSESLDVHCSQSGKSVESSKISSSSNEEFYDMKTCHNLENIKNAVIQDKQTEVIVSTNERVLPSANTSVGQKHDALGFNLVKGFEPQIAIVPPLIHSKEKIDSEQQEKYQVDRSYPVIEEGSVCSLQEIVSIVAKTNKWAEETASIVEKKTDSNIQDTAAKSTDGNRLIKTGVSSECSYEPNGNIGQFGPDVEENKLQFSLHNNSLPKPSRNCPSSGSDKGVKKGGDGQGLLEPGDVSTVVSNDAMLQISSVCTLVEGNTLYNSQIANIFGPGPSEDFENDNDLSKENVAYPKHKEQQLDTCNNESLMKTSVLEEEMLLPLQNIPSKARKSMEDLPSLEMLASDTHKISDITNESISEGAKSTITSTSWQEIEQQVACEDIKNREKVVADVKQELTVEKQELFNTVISEISPCLSKKADTKEHVAGEGENLQGGGVSTVFEEASATSLDDQLTELLKEFPFGIESTDPLNARIKSKDGKETQACSKRGGTDGAVDQIKITILNSEQMKELFPEQNKLPSDKEKLEKCQNTQLVVTAKDKDNLESHVQPGKNSHADQVKNTQEISVPQRQKKTAYCCLTAWLAASYAMDPCSCKSTKDVSSNEQKDDLCPESENDSFNEKITDENCCITKPDCEMKSDLLTTVTLHVDKKNLPPGDGGRRCNQNSIITSESELKVIVECKPSKALLESVTPLHSSVKRDTDVSKITDQPKEIQHTAPSSFRKETFQLDEKDSLKHAEKLFSRKFHHPNMEHSTMVTKKHEELHKMERSDKDKTQREGFVVKSKIDPHKGKSTEIIEIKHSKKYEEHKYKNNKNHSGEMHELKGHNRTLSKSVGKTQFSEEIKLKLGKYNYSPTNSTCLNDVNVVSSNYMSSQHKPVLHSQELLHRFKRKENSINNRHLEKTNSEAEQIKRHERNTSKYAQHSKQTTKVTNLEKYAKSGEREIARQYKRSFPANIEIPKQRKRGRPPNRSKIHHYGKERNVDVHNRDRHSEKTLSDKTPLCVNRRASKLNISLKREQKKNYLNKVAFKRTAQESICLSKFEPSPNKSLWTIKSSKVSEHCHNRNADGLSSQDAKLQKPQMLEFKMCPEILFRNTATEEGGLDVKKLPKGENSPVTALKSKKEDWLNYVPMKRRKTIGSEAQVDDSIPLDKAIKILERDEALKTPIKDSMFQTFKKMYLAKRSRSLDSSLS</sequence>
<feature type="region of interest" description="Disordered" evidence="1">
    <location>
        <begin position="1790"/>
        <end position="1815"/>
    </location>
</feature>
<reference evidence="2" key="1">
    <citation type="submission" date="2025-08" db="UniProtKB">
        <authorList>
            <consortium name="Ensembl"/>
        </authorList>
    </citation>
    <scope>IDENTIFICATION</scope>
</reference>
<feature type="region of interest" description="Disordered" evidence="1">
    <location>
        <begin position="544"/>
        <end position="566"/>
    </location>
</feature>
<feature type="compositionally biased region" description="Polar residues" evidence="1">
    <location>
        <begin position="1805"/>
        <end position="1815"/>
    </location>
</feature>
<accession>A0A8D0HQA0</accession>
<reference evidence="2" key="2">
    <citation type="submission" date="2025-09" db="UniProtKB">
        <authorList>
            <consortium name="Ensembl"/>
        </authorList>
    </citation>
    <scope>IDENTIFICATION</scope>
</reference>
<dbReference type="GeneTree" id="ENSGT00390000018491"/>
<evidence type="ECO:0000313" key="3">
    <source>
        <dbReference type="Proteomes" id="UP000694392"/>
    </source>
</evidence>
<evidence type="ECO:0008006" key="4">
    <source>
        <dbReference type="Google" id="ProtNLM"/>
    </source>
</evidence>
<feature type="compositionally biased region" description="Basic and acidic residues" evidence="1">
    <location>
        <begin position="1790"/>
        <end position="1804"/>
    </location>
</feature>
<dbReference type="PANTHER" id="PTHR21604">
    <property type="entry name" value="RETROELEMENT SILENCING FACTOR 1"/>
    <property type="match status" value="1"/>
</dbReference>
<feature type="region of interest" description="Disordered" evidence="1">
    <location>
        <begin position="1092"/>
        <end position="1125"/>
    </location>
</feature>